<reference evidence="2 3" key="1">
    <citation type="submission" date="2018-04" db="EMBL/GenBank/DDBJ databases">
        <title>Marixanthomonas spongiae HN-E44 sp. nov., isolated from a marine sponge.</title>
        <authorList>
            <person name="Luo L."/>
            <person name="Zhuang L."/>
        </authorList>
    </citation>
    <scope>NUCLEOTIDE SEQUENCE [LARGE SCALE GENOMIC DNA]</scope>
    <source>
        <strain evidence="2 3">HN-E44</strain>
    </source>
</reference>
<feature type="transmembrane region" description="Helical" evidence="1">
    <location>
        <begin position="93"/>
        <end position="113"/>
    </location>
</feature>
<name>A0A2U0I7Z0_9FLAO</name>
<comment type="caution">
    <text evidence="2">The sequence shown here is derived from an EMBL/GenBank/DDBJ whole genome shotgun (WGS) entry which is preliminary data.</text>
</comment>
<feature type="transmembrane region" description="Helical" evidence="1">
    <location>
        <begin position="61"/>
        <end position="86"/>
    </location>
</feature>
<keyword evidence="1" id="KW-0472">Membrane</keyword>
<evidence type="ECO:0000313" key="3">
    <source>
        <dbReference type="Proteomes" id="UP000245962"/>
    </source>
</evidence>
<accession>A0A2U0I7Z0</accession>
<organism evidence="2 3">
    <name type="scientific">Marixanthomonas spongiae</name>
    <dbReference type="NCBI Taxonomy" id="2174845"/>
    <lineage>
        <taxon>Bacteria</taxon>
        <taxon>Pseudomonadati</taxon>
        <taxon>Bacteroidota</taxon>
        <taxon>Flavobacteriia</taxon>
        <taxon>Flavobacteriales</taxon>
        <taxon>Flavobacteriaceae</taxon>
        <taxon>Marixanthomonas</taxon>
    </lineage>
</organism>
<gene>
    <name evidence="2" type="ORF">DDV96_01525</name>
</gene>
<dbReference type="Proteomes" id="UP000245962">
    <property type="component" value="Unassembled WGS sequence"/>
</dbReference>
<feature type="transmembrane region" description="Helical" evidence="1">
    <location>
        <begin position="125"/>
        <end position="146"/>
    </location>
</feature>
<keyword evidence="1" id="KW-1133">Transmembrane helix</keyword>
<feature type="transmembrane region" description="Helical" evidence="1">
    <location>
        <begin position="21"/>
        <end position="41"/>
    </location>
</feature>
<protein>
    <submittedName>
        <fullName evidence="2">Uncharacterized protein</fullName>
    </submittedName>
</protein>
<dbReference type="EMBL" id="QEHR01000001">
    <property type="protein sequence ID" value="PVW17222.1"/>
    <property type="molecule type" value="Genomic_DNA"/>
</dbReference>
<dbReference type="AlphaFoldDB" id="A0A2U0I7Z0"/>
<evidence type="ECO:0000313" key="2">
    <source>
        <dbReference type="EMBL" id="PVW17222.1"/>
    </source>
</evidence>
<keyword evidence="3" id="KW-1185">Reference proteome</keyword>
<keyword evidence="1" id="KW-0812">Transmembrane</keyword>
<evidence type="ECO:0000256" key="1">
    <source>
        <dbReference type="SAM" id="Phobius"/>
    </source>
</evidence>
<sequence length="172" mass="19706">MSNKLRNQNTKSHQTDKKKSYITGVLLTVILVATPFLFYSYKLAPSDAEVWESPLGTISSGGFGTILAFLHALVTKLTFVLITSIWFLTSKNWWRYAILIPLTMFLFQLAGVINYKEGYIDEFDFWYSLPIIVPILVLLVYISYVAHKKSGKDDELKKEVDDEIKKLLSDEL</sequence>
<proteinExistence type="predicted"/>